<dbReference type="SUPFAM" id="SSF54523">
    <property type="entry name" value="Pili subunits"/>
    <property type="match status" value="1"/>
</dbReference>
<sequence length="45" mass="5049">MLPSPRRHTGFTLIELMIVVAIIAILAAIALPSYHDYVVRTQVEE</sequence>
<keyword evidence="1" id="KW-0472">Membrane</keyword>
<evidence type="ECO:0000313" key="3">
    <source>
        <dbReference type="Proteomes" id="UP000248597"/>
    </source>
</evidence>
<organism evidence="2 3">
    <name type="scientific">Sphingopyxis macrogoltabida</name>
    <name type="common">Sphingomonas macrogoltabidus</name>
    <dbReference type="NCBI Taxonomy" id="33050"/>
    <lineage>
        <taxon>Bacteria</taxon>
        <taxon>Pseudomonadati</taxon>
        <taxon>Pseudomonadota</taxon>
        <taxon>Alphaproteobacteria</taxon>
        <taxon>Sphingomonadales</taxon>
        <taxon>Sphingomonadaceae</taxon>
        <taxon>Sphingopyxis</taxon>
    </lineage>
</organism>
<dbReference type="PROSITE" id="PS00409">
    <property type="entry name" value="PROKAR_NTER_METHYL"/>
    <property type="match status" value="1"/>
</dbReference>
<dbReference type="Proteomes" id="UP000248597">
    <property type="component" value="Unassembled WGS sequence"/>
</dbReference>
<dbReference type="InterPro" id="IPR012902">
    <property type="entry name" value="N_methyl_site"/>
</dbReference>
<protein>
    <recommendedName>
        <fullName evidence="4">Prepilin-type N-terminal cleavage/methylation domain-containing protein</fullName>
    </recommendedName>
</protein>
<proteinExistence type="predicted"/>
<accession>A0A2W5MHQ6</accession>
<dbReference type="NCBIfam" id="TIGR02532">
    <property type="entry name" value="IV_pilin_GFxxxE"/>
    <property type="match status" value="1"/>
</dbReference>
<evidence type="ECO:0000256" key="1">
    <source>
        <dbReference type="SAM" id="Phobius"/>
    </source>
</evidence>
<dbReference type="InterPro" id="IPR045584">
    <property type="entry name" value="Pilin-like"/>
</dbReference>
<evidence type="ECO:0008006" key="4">
    <source>
        <dbReference type="Google" id="ProtNLM"/>
    </source>
</evidence>
<gene>
    <name evidence="2" type="ORF">DI569_17150</name>
</gene>
<dbReference type="EMBL" id="QFPJ01000153">
    <property type="protein sequence ID" value="PZQ19387.1"/>
    <property type="molecule type" value="Genomic_DNA"/>
</dbReference>
<keyword evidence="1" id="KW-0812">Transmembrane</keyword>
<feature type="transmembrane region" description="Helical" evidence="1">
    <location>
        <begin position="12"/>
        <end position="31"/>
    </location>
</feature>
<keyword evidence="1" id="KW-1133">Transmembrane helix</keyword>
<evidence type="ECO:0000313" key="2">
    <source>
        <dbReference type="EMBL" id="PZQ19387.1"/>
    </source>
</evidence>
<dbReference type="Gene3D" id="3.30.700.10">
    <property type="entry name" value="Glycoprotein, Type 4 Pilin"/>
    <property type="match status" value="1"/>
</dbReference>
<dbReference type="AlphaFoldDB" id="A0A2W5MHQ6"/>
<feature type="non-terminal residue" evidence="2">
    <location>
        <position position="45"/>
    </location>
</feature>
<dbReference type="Pfam" id="PF07963">
    <property type="entry name" value="N_methyl"/>
    <property type="match status" value="1"/>
</dbReference>
<reference evidence="2 3" key="1">
    <citation type="submission" date="2017-08" db="EMBL/GenBank/DDBJ databases">
        <title>Infants hospitalized years apart are colonized by the same room-sourced microbial strains.</title>
        <authorList>
            <person name="Brooks B."/>
            <person name="Olm M.R."/>
            <person name="Firek B.A."/>
            <person name="Baker R."/>
            <person name="Thomas B.C."/>
            <person name="Morowitz M.J."/>
            <person name="Banfield J.F."/>
        </authorList>
    </citation>
    <scope>NUCLEOTIDE SEQUENCE [LARGE SCALE GENOMIC DNA]</scope>
    <source>
        <strain evidence="2">S2_005_003_R2_47</strain>
    </source>
</reference>
<name>A0A2W5MHQ6_SPHMC</name>
<comment type="caution">
    <text evidence="2">The sequence shown here is derived from an EMBL/GenBank/DDBJ whole genome shotgun (WGS) entry which is preliminary data.</text>
</comment>